<dbReference type="RefSeq" id="WP_028729060.1">
    <property type="nucleotide sequence ID" value="NZ_KE386763.1"/>
</dbReference>
<dbReference type="PATRIC" id="fig|1203610.3.peg.4532"/>
<comment type="caution">
    <text evidence="1">The sequence shown here is derived from an EMBL/GenBank/DDBJ whole genome shotgun (WGS) entry which is preliminary data.</text>
</comment>
<dbReference type="HOGENOM" id="CLU_074802_0_0_10"/>
<dbReference type="AlphaFoldDB" id="A0A0F5IUZ8"/>
<dbReference type="InterPro" id="IPR025049">
    <property type="entry name" value="Mfa-like_1"/>
</dbReference>
<dbReference type="STRING" id="1203610.HMPREF1536_04448"/>
<accession>A0A0F5IUZ8</accession>
<sequence>MKIKNRYGGGWYLPVFVLLGAIMAACSGSDGDFTDLFGQKLVLRAFSEKLSGEVSFADSVFFAKGNESGKYTDIWKARVKEDGSTSLAEPKYYPSDNSRIYLRGFAPEGQLSGEGRIVYSIDGRQDLLVTDEQNGSLTDMFWQEGKSFRFTHLLSQLRFQFRCDEAGKEKGWKLFGLVAEGVQCDAVLSLPDKGLTFSGEQKALIVLDRMAGGECLPLDTDWVDVSEMVMIQPGVAVGLTVILEDRAGNLTRFERLPVSFHETDGYPASGTSYLLSVVLRADGACSLSAQVSEWKRGNNGTGVID</sequence>
<protein>
    <submittedName>
        <fullName evidence="1">Uncharacterized protein</fullName>
    </submittedName>
</protein>
<name>A0A0F5IUZ8_9BACT</name>
<organism evidence="1 2">
    <name type="scientific">Parabacteroides gordonii MS-1 = DSM 23371</name>
    <dbReference type="NCBI Taxonomy" id="1203610"/>
    <lineage>
        <taxon>Bacteria</taxon>
        <taxon>Pseudomonadati</taxon>
        <taxon>Bacteroidota</taxon>
        <taxon>Bacteroidia</taxon>
        <taxon>Bacteroidales</taxon>
        <taxon>Tannerellaceae</taxon>
        <taxon>Parabacteroides</taxon>
    </lineage>
</organism>
<dbReference type="PROSITE" id="PS51257">
    <property type="entry name" value="PROKAR_LIPOPROTEIN"/>
    <property type="match status" value="1"/>
</dbReference>
<gene>
    <name evidence="1" type="ORF">HMPREF1536_04448</name>
</gene>
<evidence type="ECO:0000313" key="2">
    <source>
        <dbReference type="Proteomes" id="UP000033035"/>
    </source>
</evidence>
<dbReference type="EMBL" id="AQHW01000025">
    <property type="protein sequence ID" value="KKB49384.1"/>
    <property type="molecule type" value="Genomic_DNA"/>
</dbReference>
<dbReference type="Proteomes" id="UP000033035">
    <property type="component" value="Unassembled WGS sequence"/>
</dbReference>
<evidence type="ECO:0000313" key="1">
    <source>
        <dbReference type="EMBL" id="KKB49384.1"/>
    </source>
</evidence>
<keyword evidence="2" id="KW-1185">Reference proteome</keyword>
<dbReference type="Pfam" id="PF13149">
    <property type="entry name" value="Mfa_like_1"/>
    <property type="match status" value="1"/>
</dbReference>
<proteinExistence type="predicted"/>
<reference evidence="1 2" key="1">
    <citation type="submission" date="2013-04" db="EMBL/GenBank/DDBJ databases">
        <title>The Genome Sequence of Parabacteroides gordonii DSM 23371.</title>
        <authorList>
            <consortium name="The Broad Institute Genomics Platform"/>
            <person name="Earl A."/>
            <person name="Ward D."/>
            <person name="Feldgarden M."/>
            <person name="Gevers D."/>
            <person name="Martens E."/>
            <person name="Sakamoto M."/>
            <person name="Benno Y."/>
            <person name="Suzuki N."/>
            <person name="Matsunaga N."/>
            <person name="Koshihara K."/>
            <person name="Seki M."/>
            <person name="Komiya H."/>
            <person name="Walker B."/>
            <person name="Young S."/>
            <person name="Zeng Q."/>
            <person name="Gargeya S."/>
            <person name="Fitzgerald M."/>
            <person name="Haas B."/>
            <person name="Abouelleil A."/>
            <person name="Allen A.W."/>
            <person name="Alvarado L."/>
            <person name="Arachchi H.M."/>
            <person name="Berlin A.M."/>
            <person name="Chapman S.B."/>
            <person name="Gainer-Dewar J."/>
            <person name="Goldberg J."/>
            <person name="Griggs A."/>
            <person name="Gujja S."/>
            <person name="Hansen M."/>
            <person name="Howarth C."/>
            <person name="Imamovic A."/>
            <person name="Ireland A."/>
            <person name="Larimer J."/>
            <person name="McCowan C."/>
            <person name="Murphy C."/>
            <person name="Pearson M."/>
            <person name="Poon T.W."/>
            <person name="Priest M."/>
            <person name="Roberts A."/>
            <person name="Saif S."/>
            <person name="Shea T."/>
            <person name="Sisk P."/>
            <person name="Sykes S."/>
            <person name="Wortman J."/>
            <person name="Nusbaum C."/>
            <person name="Birren B."/>
        </authorList>
    </citation>
    <scope>NUCLEOTIDE SEQUENCE [LARGE SCALE GENOMIC DNA]</scope>
    <source>
        <strain evidence="1 2">MS-1</strain>
    </source>
</reference>